<evidence type="ECO:0000259" key="2">
    <source>
        <dbReference type="PROSITE" id="PS51462"/>
    </source>
</evidence>
<protein>
    <recommendedName>
        <fullName evidence="2">Nudix hydrolase domain-containing protein</fullName>
    </recommendedName>
</protein>
<evidence type="ECO:0000313" key="3">
    <source>
        <dbReference type="EMBL" id="GAB95048.1"/>
    </source>
</evidence>
<dbReference type="Gene3D" id="3.90.79.10">
    <property type="entry name" value="Nucleoside Triphosphate Pyrophosphohydrolase"/>
    <property type="match status" value="1"/>
</dbReference>
<dbReference type="PANTHER" id="PTHR21340:SF7">
    <property type="entry name" value="NUDIX HYDROLASE DOMAIN-CONTAINING PROTEIN"/>
    <property type="match status" value="1"/>
</dbReference>
<dbReference type="InterPro" id="IPR000086">
    <property type="entry name" value="NUDIX_hydrolase_dom"/>
</dbReference>
<proteinExistence type="predicted"/>
<dbReference type="GO" id="GO:0004081">
    <property type="term" value="F:bis(5'-nucleosyl)-tetraphosphatase (asymmetrical) activity"/>
    <property type="evidence" value="ECO:0007669"/>
    <property type="project" value="TreeGrafter"/>
</dbReference>
<dbReference type="Pfam" id="PF00293">
    <property type="entry name" value="NUDIX"/>
    <property type="match status" value="1"/>
</dbReference>
<dbReference type="Proteomes" id="UP000008366">
    <property type="component" value="Unassembled WGS sequence"/>
</dbReference>
<accession>K6VFS9</accession>
<keyword evidence="1" id="KW-0378">Hydrolase</keyword>
<sequence length="156" mass="17171">MTMRSAGLLPFRRSADGELEVFIAHMGGPFWARKDARAWSIVKGEVEAGEDERVAAAREFAEEIGCPAPTGPWRDLGEIRQKGGKVVRAFTVCAPELAFVASNQVEMEWPRGSGRQIRFGEVDRAEWMTSEVARGRLVAGQVPLLDRLVDIEGTGE</sequence>
<dbReference type="InterPro" id="IPR015797">
    <property type="entry name" value="NUDIX_hydrolase-like_dom_sf"/>
</dbReference>
<evidence type="ECO:0000313" key="4">
    <source>
        <dbReference type="Proteomes" id="UP000008366"/>
    </source>
</evidence>
<feature type="domain" description="Nudix hydrolase" evidence="2">
    <location>
        <begin position="1"/>
        <end position="150"/>
    </location>
</feature>
<name>K6VFS9_9MICO</name>
<keyword evidence="4" id="KW-1185">Reference proteome</keyword>
<dbReference type="CDD" id="cd04662">
    <property type="entry name" value="NUDIX_Hydrolase"/>
    <property type="match status" value="1"/>
</dbReference>
<dbReference type="STRING" id="1184609.KILIM_015_01100"/>
<dbReference type="eggNOG" id="COG4119">
    <property type="taxonomic scope" value="Bacteria"/>
</dbReference>
<dbReference type="AlphaFoldDB" id="K6VFS9"/>
<dbReference type="GO" id="GO:0006754">
    <property type="term" value="P:ATP biosynthetic process"/>
    <property type="evidence" value="ECO:0007669"/>
    <property type="project" value="TreeGrafter"/>
</dbReference>
<reference evidence="3 4" key="1">
    <citation type="submission" date="2012-08" db="EMBL/GenBank/DDBJ databases">
        <title>Whole genome shotgun sequence of Kineosphaera limosa NBRC 100340.</title>
        <authorList>
            <person name="Yoshida I."/>
            <person name="Isaki S."/>
            <person name="Hosoyama A."/>
            <person name="Tsuchikane K."/>
            <person name="Katsumata H."/>
            <person name="Ando Y."/>
            <person name="Ohji S."/>
            <person name="Hamada M."/>
            <person name="Tamura T."/>
            <person name="Yamazoe A."/>
            <person name="Yamazaki S."/>
            <person name="Fujita N."/>
        </authorList>
    </citation>
    <scope>NUCLEOTIDE SEQUENCE [LARGE SCALE GENOMIC DNA]</scope>
    <source>
        <strain evidence="3 4">NBRC 100340</strain>
    </source>
</reference>
<evidence type="ECO:0000256" key="1">
    <source>
        <dbReference type="ARBA" id="ARBA00022801"/>
    </source>
</evidence>
<dbReference type="PROSITE" id="PS00893">
    <property type="entry name" value="NUDIX_BOX"/>
    <property type="match status" value="1"/>
</dbReference>
<dbReference type="InterPro" id="IPR020084">
    <property type="entry name" value="NUDIX_hydrolase_CS"/>
</dbReference>
<dbReference type="GO" id="GO:0006167">
    <property type="term" value="P:AMP biosynthetic process"/>
    <property type="evidence" value="ECO:0007669"/>
    <property type="project" value="TreeGrafter"/>
</dbReference>
<dbReference type="RefSeq" id="WP_006591580.1">
    <property type="nucleotide sequence ID" value="NZ_BAHD01000015.1"/>
</dbReference>
<organism evidence="3 4">
    <name type="scientific">Kineosphaera limosa NBRC 100340</name>
    <dbReference type="NCBI Taxonomy" id="1184609"/>
    <lineage>
        <taxon>Bacteria</taxon>
        <taxon>Bacillati</taxon>
        <taxon>Actinomycetota</taxon>
        <taxon>Actinomycetes</taxon>
        <taxon>Micrococcales</taxon>
        <taxon>Dermatophilaceae</taxon>
        <taxon>Kineosphaera</taxon>
    </lineage>
</organism>
<dbReference type="EMBL" id="BAHD01000015">
    <property type="protein sequence ID" value="GAB95048.1"/>
    <property type="molecule type" value="Genomic_DNA"/>
</dbReference>
<dbReference type="OrthoDB" id="954553at2"/>
<comment type="caution">
    <text evidence="3">The sequence shown here is derived from an EMBL/GenBank/DDBJ whole genome shotgun (WGS) entry which is preliminary data.</text>
</comment>
<dbReference type="PROSITE" id="PS51462">
    <property type="entry name" value="NUDIX"/>
    <property type="match status" value="1"/>
</dbReference>
<dbReference type="SUPFAM" id="SSF55811">
    <property type="entry name" value="Nudix"/>
    <property type="match status" value="1"/>
</dbReference>
<gene>
    <name evidence="3" type="ORF">KILIM_015_01100</name>
</gene>
<dbReference type="InterPro" id="IPR051325">
    <property type="entry name" value="Nudix_hydrolase_domain"/>
</dbReference>
<dbReference type="PANTHER" id="PTHR21340">
    <property type="entry name" value="DIADENOSINE 5,5-P1,P4-TETRAPHOSPHATE PYROPHOSPHOHYDROLASE MUTT"/>
    <property type="match status" value="1"/>
</dbReference>